<reference evidence="1 2" key="1">
    <citation type="submission" date="2018-02" db="EMBL/GenBank/DDBJ databases">
        <title>Genomic Encyclopedia of Archaeal and Bacterial Type Strains, Phase II (KMG-II): from individual species to whole genera.</title>
        <authorList>
            <person name="Goeker M."/>
        </authorList>
    </citation>
    <scope>NUCLEOTIDE SEQUENCE [LARGE SCALE GENOMIC DNA]</scope>
    <source>
        <strain evidence="1 2">DSM 3808</strain>
    </source>
</reference>
<dbReference type="RefSeq" id="WP_170072245.1">
    <property type="nucleotide sequence ID" value="NZ_PTJA01000003.1"/>
</dbReference>
<gene>
    <name evidence="1" type="ORF">BXY41_103248</name>
</gene>
<dbReference type="Proteomes" id="UP000237749">
    <property type="component" value="Unassembled WGS sequence"/>
</dbReference>
<keyword evidence="2" id="KW-1185">Reference proteome</keyword>
<evidence type="ECO:0000313" key="1">
    <source>
        <dbReference type="EMBL" id="PPK82036.1"/>
    </source>
</evidence>
<name>A0A2S6HVR0_9FIRM</name>
<accession>A0A2S6HVR0</accession>
<dbReference type="AlphaFoldDB" id="A0A2S6HVR0"/>
<dbReference type="EMBL" id="PTJA01000003">
    <property type="protein sequence ID" value="PPK82036.1"/>
    <property type="molecule type" value="Genomic_DNA"/>
</dbReference>
<proteinExistence type="predicted"/>
<protein>
    <submittedName>
        <fullName evidence="1">Uncharacterized protein</fullName>
    </submittedName>
</protein>
<sequence>MAAIMESGVVGTEEALDYFTEKFNADRVDLNNFEQACYMQVLVLLEIELMRERNIGS</sequence>
<organism evidence="1 2">
    <name type="scientific">Lacrimispora xylanisolvens</name>
    <dbReference type="NCBI Taxonomy" id="384636"/>
    <lineage>
        <taxon>Bacteria</taxon>
        <taxon>Bacillati</taxon>
        <taxon>Bacillota</taxon>
        <taxon>Clostridia</taxon>
        <taxon>Lachnospirales</taxon>
        <taxon>Lachnospiraceae</taxon>
        <taxon>Lacrimispora</taxon>
    </lineage>
</organism>
<evidence type="ECO:0000313" key="2">
    <source>
        <dbReference type="Proteomes" id="UP000237749"/>
    </source>
</evidence>
<comment type="caution">
    <text evidence="1">The sequence shown here is derived from an EMBL/GenBank/DDBJ whole genome shotgun (WGS) entry which is preliminary data.</text>
</comment>